<dbReference type="HOGENOM" id="CLU_1465917_0_0_3"/>
<reference evidence="1" key="1">
    <citation type="submission" date="2009-01" db="EMBL/GenBank/DDBJ databases">
        <title>Complete sequence of chromosome Cyanothece sp. PCC 7425.</title>
        <authorList>
            <consortium name="US DOE Joint Genome Institute"/>
            <person name="Lucas S."/>
            <person name="Copeland A."/>
            <person name="Lapidus A."/>
            <person name="Glavina del Rio T."/>
            <person name="Dalin E."/>
            <person name="Tice H."/>
            <person name="Bruce D."/>
            <person name="Goodwin L."/>
            <person name="Pitluck S."/>
            <person name="Sims D."/>
            <person name="Meineke L."/>
            <person name="Brettin T."/>
            <person name="Detter J.C."/>
            <person name="Han C."/>
            <person name="Larimer F."/>
            <person name="Land M."/>
            <person name="Hauser L."/>
            <person name="Kyrpides N."/>
            <person name="Ovchinnikova G."/>
            <person name="Liberton M."/>
            <person name="Stoeckel J."/>
            <person name="Banerjee A."/>
            <person name="Singh A."/>
            <person name="Page L."/>
            <person name="Sato H."/>
            <person name="Zhao L."/>
            <person name="Sherman L."/>
            <person name="Pakrasi H."/>
            <person name="Richardson P."/>
        </authorList>
    </citation>
    <scope>NUCLEOTIDE SEQUENCE</scope>
    <source>
        <strain evidence="1">PCC 7425</strain>
    </source>
</reference>
<evidence type="ECO:0000313" key="1">
    <source>
        <dbReference type="EMBL" id="ACL44958.1"/>
    </source>
</evidence>
<dbReference type="KEGG" id="cyn:Cyan7425_2603"/>
<organism evidence="1">
    <name type="scientific">Cyanothece sp. (strain PCC 7425 / ATCC 29141)</name>
    <dbReference type="NCBI Taxonomy" id="395961"/>
    <lineage>
        <taxon>Bacteria</taxon>
        <taxon>Bacillati</taxon>
        <taxon>Cyanobacteriota</taxon>
        <taxon>Cyanophyceae</taxon>
        <taxon>Gomontiellales</taxon>
        <taxon>Cyanothecaceae</taxon>
        <taxon>Cyanothece</taxon>
    </lineage>
</organism>
<proteinExistence type="predicted"/>
<gene>
    <name evidence="1" type="ordered locus">Cyan7425_2603</name>
</gene>
<dbReference type="AlphaFoldDB" id="B8HJK5"/>
<protein>
    <submittedName>
        <fullName evidence="1">Uncharacterized protein</fullName>
    </submittedName>
</protein>
<accession>B8HJK5</accession>
<dbReference type="EMBL" id="CP001344">
    <property type="protein sequence ID" value="ACL44958.1"/>
    <property type="molecule type" value="Genomic_DNA"/>
</dbReference>
<name>B8HJK5_CYAP4</name>
<sequence length="184" mass="21068">MFFWLGGSYIATDQADVAPKDITLYENEKAASNVKTIGQARSNSVWRNTGPWSIVTLENGVPESKKSGFPNLESLLQDLSGEILCDTVCIRRYERINPADHSAYTAVAYEASKARSYNIEYNPYKDRRWFKPKTELLINHIENQLKEMLAKHPEYQKEINILVVSPEEKREKSAVTIARVRQSQ</sequence>